<keyword evidence="1" id="KW-0889">Transcription antitermination</keyword>
<keyword evidence="2" id="KW-0805">Transcription regulation</keyword>
<evidence type="ECO:0000256" key="2">
    <source>
        <dbReference type="ARBA" id="ARBA00023015"/>
    </source>
</evidence>
<dbReference type="RefSeq" id="WP_349164631.1">
    <property type="nucleotide sequence ID" value="NZ_JBBMFE010000008.1"/>
</dbReference>
<accession>A0ABV1FI72</accession>
<keyword evidence="3" id="KW-0804">Transcription</keyword>
<reference evidence="5 6" key="1">
    <citation type="submission" date="2024-03" db="EMBL/GenBank/DDBJ databases">
        <title>Human intestinal bacterial collection.</title>
        <authorList>
            <person name="Pauvert C."/>
            <person name="Hitch T.C.A."/>
            <person name="Clavel T."/>
        </authorList>
    </citation>
    <scope>NUCLEOTIDE SEQUENCE [LARGE SCALE GENOMIC DNA]</scope>
    <source>
        <strain evidence="5 6">CLA-AA-H132</strain>
    </source>
</reference>
<comment type="caution">
    <text evidence="5">The sequence shown here is derived from an EMBL/GenBank/DDBJ whole genome shotgun (WGS) entry which is preliminary data.</text>
</comment>
<dbReference type="Proteomes" id="UP001438008">
    <property type="component" value="Unassembled WGS sequence"/>
</dbReference>
<dbReference type="PANTHER" id="PTHR30265">
    <property type="entry name" value="RHO-INTERACTING TRANSCRIPTION TERMINATION FACTOR NUSG"/>
    <property type="match status" value="1"/>
</dbReference>
<gene>
    <name evidence="5" type="primary">loaP</name>
    <name evidence="5" type="ORF">WMO29_09725</name>
</gene>
<dbReference type="InterPro" id="IPR006645">
    <property type="entry name" value="NGN-like_dom"/>
</dbReference>
<dbReference type="Pfam" id="PF02357">
    <property type="entry name" value="NusG"/>
    <property type="match status" value="1"/>
</dbReference>
<evidence type="ECO:0000256" key="3">
    <source>
        <dbReference type="ARBA" id="ARBA00023163"/>
    </source>
</evidence>
<dbReference type="NCBIfam" id="NF033641">
    <property type="entry name" value="antiterm_LoaP"/>
    <property type="match status" value="1"/>
</dbReference>
<protein>
    <submittedName>
        <fullName evidence="5">Antiterminator LoaP</fullName>
    </submittedName>
</protein>
<evidence type="ECO:0000313" key="5">
    <source>
        <dbReference type="EMBL" id="MEQ2472760.1"/>
    </source>
</evidence>
<evidence type="ECO:0000259" key="4">
    <source>
        <dbReference type="Pfam" id="PF02357"/>
    </source>
</evidence>
<dbReference type="PANTHER" id="PTHR30265:SF4">
    <property type="entry name" value="KOW MOTIF FAMILY PROTEIN, EXPRESSED"/>
    <property type="match status" value="1"/>
</dbReference>
<proteinExistence type="predicted"/>
<dbReference type="InterPro" id="IPR043425">
    <property type="entry name" value="NusG-like"/>
</dbReference>
<dbReference type="EMBL" id="JBBMFE010000008">
    <property type="protein sequence ID" value="MEQ2472760.1"/>
    <property type="molecule type" value="Genomic_DNA"/>
</dbReference>
<dbReference type="InterPro" id="IPR047663">
    <property type="entry name" value="Transcription_antiterm_LoaP"/>
</dbReference>
<dbReference type="InterPro" id="IPR036735">
    <property type="entry name" value="NGN_dom_sf"/>
</dbReference>
<feature type="domain" description="NusG-like N-terminal" evidence="4">
    <location>
        <begin position="2"/>
        <end position="95"/>
    </location>
</feature>
<keyword evidence="6" id="KW-1185">Reference proteome</keyword>
<dbReference type="SUPFAM" id="SSF82679">
    <property type="entry name" value="N-utilization substance G protein NusG, N-terminal domain"/>
    <property type="match status" value="1"/>
</dbReference>
<organism evidence="5 6">
    <name type="scientific">Laedolimicola intestinihominis</name>
    <dbReference type="NCBI Taxonomy" id="3133166"/>
    <lineage>
        <taxon>Bacteria</taxon>
        <taxon>Bacillati</taxon>
        <taxon>Bacillota</taxon>
        <taxon>Clostridia</taxon>
        <taxon>Lachnospirales</taxon>
        <taxon>Lachnospiraceae</taxon>
        <taxon>Laedolimicola</taxon>
    </lineage>
</organism>
<evidence type="ECO:0000256" key="1">
    <source>
        <dbReference type="ARBA" id="ARBA00022814"/>
    </source>
</evidence>
<evidence type="ECO:0000313" key="6">
    <source>
        <dbReference type="Proteomes" id="UP001438008"/>
    </source>
</evidence>
<name>A0ABV1FI72_9FIRM</name>
<dbReference type="Gene3D" id="3.30.70.940">
    <property type="entry name" value="NusG, N-terminal domain"/>
    <property type="match status" value="1"/>
</dbReference>
<sequence length="180" mass="21011">MWYVAQTACGKERAAIEECRNALPENLAARIFVPRYQYRKKYQGQWHTEEAAAFPGYVFIESENSTELEEALERIPHTVTPVRIGGGFYPIRAEEETFLRQMLDEQDCIRCSIGYLVDGQLMVWQGPLKHAVERVRKIDRHKRLVEVEVRLFEESRQMKLGLEVKAKVSGEEYERMLETA</sequence>